<evidence type="ECO:0008006" key="4">
    <source>
        <dbReference type="Google" id="ProtNLM"/>
    </source>
</evidence>
<dbReference type="STRING" id="89093.SAMN04488558_103119"/>
<gene>
    <name evidence="2" type="ORF">SAMN04488558_103119</name>
</gene>
<evidence type="ECO:0000256" key="1">
    <source>
        <dbReference type="SAM" id="Phobius"/>
    </source>
</evidence>
<dbReference type="Proteomes" id="UP000198833">
    <property type="component" value="Unassembled WGS sequence"/>
</dbReference>
<name>A0A1H9BXB6_9LACT</name>
<accession>A0A1H9BXB6</accession>
<protein>
    <recommendedName>
        <fullName evidence="4">Ion transport domain-containing protein</fullName>
    </recommendedName>
</protein>
<dbReference type="EMBL" id="FOEN01000003">
    <property type="protein sequence ID" value="SEP93018.1"/>
    <property type="molecule type" value="Genomic_DNA"/>
</dbReference>
<evidence type="ECO:0000313" key="2">
    <source>
        <dbReference type="EMBL" id="SEP93018.1"/>
    </source>
</evidence>
<dbReference type="AlphaFoldDB" id="A0A1H9BXB6"/>
<reference evidence="2 3" key="1">
    <citation type="submission" date="2016-10" db="EMBL/GenBank/DDBJ databases">
        <authorList>
            <person name="de Groot N.N."/>
        </authorList>
    </citation>
    <scope>NUCLEOTIDE SEQUENCE [LARGE SCALE GENOMIC DNA]</scope>
    <source>
        <strain evidence="2 3">DSM 15695</strain>
    </source>
</reference>
<proteinExistence type="predicted"/>
<evidence type="ECO:0000313" key="3">
    <source>
        <dbReference type="Proteomes" id="UP000198833"/>
    </source>
</evidence>
<keyword evidence="1" id="KW-0472">Membrane</keyword>
<feature type="transmembrane region" description="Helical" evidence="1">
    <location>
        <begin position="40"/>
        <end position="65"/>
    </location>
</feature>
<keyword evidence="1" id="KW-0812">Transmembrane</keyword>
<keyword evidence="1" id="KW-1133">Transmembrane helix</keyword>
<sequence length="90" mass="10546">MIKCLNNFFQTGDNENLKDIYRLIKWHAANLKWSDAFKNILLIILLVGFMFFVLLNLIVVASVVYESDLNGTTYIEEFRNHLIILSNLEH</sequence>
<keyword evidence="3" id="KW-1185">Reference proteome</keyword>
<organism evidence="2 3">
    <name type="scientific">Ignavigranum ruoffiae</name>
    <dbReference type="NCBI Taxonomy" id="89093"/>
    <lineage>
        <taxon>Bacteria</taxon>
        <taxon>Bacillati</taxon>
        <taxon>Bacillota</taxon>
        <taxon>Bacilli</taxon>
        <taxon>Lactobacillales</taxon>
        <taxon>Aerococcaceae</taxon>
        <taxon>Ignavigranum</taxon>
    </lineage>
</organism>